<sequence>MPSPSFPLAALCLLVAQVSATCNPNFEGAPVRILNVDGAQFAPSATQAAWFVQLNGQSHNPSYIIKDRGNTNRALTSSGSDGTLSVTTASNSGTVPNQSFTISCNVCNSGASSAKPSTMIASGCTMRPNNFNGCVQLSGTPTTANAVTCDKRRTVQQLFFMV</sequence>
<organism evidence="2 3">
    <name type="scientific">Marasmius crinis-equi</name>
    <dbReference type="NCBI Taxonomy" id="585013"/>
    <lineage>
        <taxon>Eukaryota</taxon>
        <taxon>Fungi</taxon>
        <taxon>Dikarya</taxon>
        <taxon>Basidiomycota</taxon>
        <taxon>Agaricomycotina</taxon>
        <taxon>Agaricomycetes</taxon>
        <taxon>Agaricomycetidae</taxon>
        <taxon>Agaricales</taxon>
        <taxon>Marasmiineae</taxon>
        <taxon>Marasmiaceae</taxon>
        <taxon>Marasmius</taxon>
    </lineage>
</organism>
<comment type="caution">
    <text evidence="2">The sequence shown here is derived from an EMBL/GenBank/DDBJ whole genome shotgun (WGS) entry which is preliminary data.</text>
</comment>
<protein>
    <submittedName>
        <fullName evidence="2">Uncharacterized protein</fullName>
    </submittedName>
</protein>
<feature type="chain" id="PRO_5046224105" evidence="1">
    <location>
        <begin position="21"/>
        <end position="162"/>
    </location>
</feature>
<gene>
    <name evidence="2" type="ORF">V5O48_010995</name>
</gene>
<feature type="signal peptide" evidence="1">
    <location>
        <begin position="1"/>
        <end position="20"/>
    </location>
</feature>
<evidence type="ECO:0000313" key="2">
    <source>
        <dbReference type="EMBL" id="KAL0570966.1"/>
    </source>
</evidence>
<keyword evidence="1" id="KW-0732">Signal</keyword>
<dbReference type="EMBL" id="JBAHYK010000847">
    <property type="protein sequence ID" value="KAL0570966.1"/>
    <property type="molecule type" value="Genomic_DNA"/>
</dbReference>
<dbReference type="Proteomes" id="UP001465976">
    <property type="component" value="Unassembled WGS sequence"/>
</dbReference>
<keyword evidence="3" id="KW-1185">Reference proteome</keyword>
<accession>A0ABR3F6T6</accession>
<name>A0ABR3F6T6_9AGAR</name>
<reference evidence="2 3" key="1">
    <citation type="submission" date="2024-02" db="EMBL/GenBank/DDBJ databases">
        <title>A draft genome for the cacao thread blight pathogen Marasmius crinis-equi.</title>
        <authorList>
            <person name="Cohen S.P."/>
            <person name="Baruah I.K."/>
            <person name="Amoako-Attah I."/>
            <person name="Bukari Y."/>
            <person name="Meinhardt L.W."/>
            <person name="Bailey B.A."/>
        </authorList>
    </citation>
    <scope>NUCLEOTIDE SEQUENCE [LARGE SCALE GENOMIC DNA]</scope>
    <source>
        <strain evidence="2 3">GH-76</strain>
    </source>
</reference>
<evidence type="ECO:0000256" key="1">
    <source>
        <dbReference type="SAM" id="SignalP"/>
    </source>
</evidence>
<proteinExistence type="predicted"/>
<evidence type="ECO:0000313" key="3">
    <source>
        <dbReference type="Proteomes" id="UP001465976"/>
    </source>
</evidence>